<dbReference type="EMBL" id="ML978075">
    <property type="protein sequence ID" value="KAF2011117.1"/>
    <property type="molecule type" value="Genomic_DNA"/>
</dbReference>
<dbReference type="Gene3D" id="3.40.50.720">
    <property type="entry name" value="NAD(P)-binding Rossmann-like Domain"/>
    <property type="match status" value="1"/>
</dbReference>
<dbReference type="SUPFAM" id="SSF51735">
    <property type="entry name" value="NAD(P)-binding Rossmann-fold domains"/>
    <property type="match status" value="1"/>
</dbReference>
<dbReference type="AlphaFoldDB" id="A0A6A5XE99"/>
<gene>
    <name evidence="3" type="ORF">BU24DRAFT_472271</name>
</gene>
<accession>A0A6A5XE99</accession>
<reference evidence="3" key="1">
    <citation type="journal article" date="2020" name="Stud. Mycol.">
        <title>101 Dothideomycetes genomes: a test case for predicting lifestyles and emergence of pathogens.</title>
        <authorList>
            <person name="Haridas S."/>
            <person name="Albert R."/>
            <person name="Binder M."/>
            <person name="Bloem J."/>
            <person name="Labutti K."/>
            <person name="Salamov A."/>
            <person name="Andreopoulos B."/>
            <person name="Baker S."/>
            <person name="Barry K."/>
            <person name="Bills G."/>
            <person name="Bluhm B."/>
            <person name="Cannon C."/>
            <person name="Castanera R."/>
            <person name="Culley D."/>
            <person name="Daum C."/>
            <person name="Ezra D."/>
            <person name="Gonzalez J."/>
            <person name="Henrissat B."/>
            <person name="Kuo A."/>
            <person name="Liang C."/>
            <person name="Lipzen A."/>
            <person name="Lutzoni F."/>
            <person name="Magnuson J."/>
            <person name="Mondo S."/>
            <person name="Nolan M."/>
            <person name="Ohm R."/>
            <person name="Pangilinan J."/>
            <person name="Park H.-J."/>
            <person name="Ramirez L."/>
            <person name="Alfaro M."/>
            <person name="Sun H."/>
            <person name="Tritt A."/>
            <person name="Yoshinaga Y."/>
            <person name="Zwiers L.-H."/>
            <person name="Turgeon B."/>
            <person name="Goodwin S."/>
            <person name="Spatafora J."/>
            <person name="Crous P."/>
            <person name="Grigoriev I."/>
        </authorList>
    </citation>
    <scope>NUCLEOTIDE SEQUENCE</scope>
    <source>
        <strain evidence="3">CBS 175.79</strain>
    </source>
</reference>
<sequence length="297" mass="32325">MTTYNGPYQGNEMFKSFTKTWHTEPYSEISPSRPELSAAGKVVFITGGGSGIGKATAIAFAQAGAKAIAIFGRRIERLQSAAEEIRKANPAGTTTVIFESVDISQRQALEAAFTSASKKAGEAKVDVFVNNAGSIKPLNSLTTYGEKELRESIEENLMGSFYVVQTILPLLSPKAKILNISSGIAHIEPVPGVWAYAALKLAIAKMFDYLQSEHPDLDIFNIQPGVVTTELNQVSDFAGQDDVALPGHFHVWIASPEAEFLKGKFVWVNWDVNELKSHAKEIEESHLLKISLQGVPM</sequence>
<dbReference type="Proteomes" id="UP000799778">
    <property type="component" value="Unassembled WGS sequence"/>
</dbReference>
<organism evidence="3 4">
    <name type="scientific">Aaosphaeria arxii CBS 175.79</name>
    <dbReference type="NCBI Taxonomy" id="1450172"/>
    <lineage>
        <taxon>Eukaryota</taxon>
        <taxon>Fungi</taxon>
        <taxon>Dikarya</taxon>
        <taxon>Ascomycota</taxon>
        <taxon>Pezizomycotina</taxon>
        <taxon>Dothideomycetes</taxon>
        <taxon>Pleosporomycetidae</taxon>
        <taxon>Pleosporales</taxon>
        <taxon>Pleosporales incertae sedis</taxon>
        <taxon>Aaosphaeria</taxon>
    </lineage>
</organism>
<dbReference type="Pfam" id="PF00106">
    <property type="entry name" value="adh_short"/>
    <property type="match status" value="1"/>
</dbReference>
<dbReference type="GeneID" id="54290126"/>
<dbReference type="CDD" id="cd05233">
    <property type="entry name" value="SDR_c"/>
    <property type="match status" value="1"/>
</dbReference>
<dbReference type="InterPro" id="IPR036291">
    <property type="entry name" value="NAD(P)-bd_dom_sf"/>
</dbReference>
<keyword evidence="2" id="KW-0560">Oxidoreductase</keyword>
<keyword evidence="4" id="KW-1185">Reference proteome</keyword>
<dbReference type="GO" id="GO:0016491">
    <property type="term" value="F:oxidoreductase activity"/>
    <property type="evidence" value="ECO:0007669"/>
    <property type="project" value="UniProtKB-KW"/>
</dbReference>
<dbReference type="PANTHER" id="PTHR42901">
    <property type="entry name" value="ALCOHOL DEHYDROGENASE"/>
    <property type="match status" value="1"/>
</dbReference>
<dbReference type="PANTHER" id="PTHR42901:SF1">
    <property type="entry name" value="ALCOHOL DEHYDROGENASE"/>
    <property type="match status" value="1"/>
</dbReference>
<evidence type="ECO:0000313" key="3">
    <source>
        <dbReference type="EMBL" id="KAF2011117.1"/>
    </source>
</evidence>
<dbReference type="OrthoDB" id="1933717at2759"/>
<evidence type="ECO:0000313" key="4">
    <source>
        <dbReference type="Proteomes" id="UP000799778"/>
    </source>
</evidence>
<protein>
    <submittedName>
        <fullName evidence="3">NAD(P)-binding protein</fullName>
    </submittedName>
</protein>
<dbReference type="InterPro" id="IPR002347">
    <property type="entry name" value="SDR_fam"/>
</dbReference>
<dbReference type="RefSeq" id="XP_033379456.1">
    <property type="nucleotide sequence ID" value="XM_033532729.1"/>
</dbReference>
<name>A0A6A5XE99_9PLEO</name>
<evidence type="ECO:0000256" key="2">
    <source>
        <dbReference type="ARBA" id="ARBA00023002"/>
    </source>
</evidence>
<dbReference type="PRINTS" id="PR00081">
    <property type="entry name" value="GDHRDH"/>
</dbReference>
<comment type="similarity">
    <text evidence="1">Belongs to the short-chain dehydrogenases/reductases (SDR) family.</text>
</comment>
<evidence type="ECO:0000256" key="1">
    <source>
        <dbReference type="ARBA" id="ARBA00006484"/>
    </source>
</evidence>
<proteinExistence type="inferred from homology"/>